<keyword evidence="4" id="KW-0949">S-adenosyl-L-methionine</keyword>
<dbReference type="Gene3D" id="3.40.50.150">
    <property type="entry name" value="Vaccinia Virus protein VP39"/>
    <property type="match status" value="1"/>
</dbReference>
<gene>
    <name evidence="5" type="ORF">JRO89_XS01G0063300</name>
</gene>
<accession>A0ABQ8IIV5</accession>
<evidence type="ECO:0000256" key="1">
    <source>
        <dbReference type="ARBA" id="ARBA00011975"/>
    </source>
</evidence>
<dbReference type="SUPFAM" id="SSF53335">
    <property type="entry name" value="S-adenosyl-L-methionine-dependent methyltransferases"/>
    <property type="match status" value="1"/>
</dbReference>
<dbReference type="InterPro" id="IPR001525">
    <property type="entry name" value="C5_MeTfrase"/>
</dbReference>
<organism evidence="5 6">
    <name type="scientific">Xanthoceras sorbifolium</name>
    <dbReference type="NCBI Taxonomy" id="99658"/>
    <lineage>
        <taxon>Eukaryota</taxon>
        <taxon>Viridiplantae</taxon>
        <taxon>Streptophyta</taxon>
        <taxon>Embryophyta</taxon>
        <taxon>Tracheophyta</taxon>
        <taxon>Spermatophyta</taxon>
        <taxon>Magnoliopsida</taxon>
        <taxon>eudicotyledons</taxon>
        <taxon>Gunneridae</taxon>
        <taxon>Pentapetalae</taxon>
        <taxon>rosids</taxon>
        <taxon>malvids</taxon>
        <taxon>Sapindales</taxon>
        <taxon>Sapindaceae</taxon>
        <taxon>Xanthoceroideae</taxon>
        <taxon>Xanthoceras</taxon>
    </lineage>
</organism>
<comment type="caution">
    <text evidence="5">The sequence shown here is derived from an EMBL/GenBank/DDBJ whole genome shotgun (WGS) entry which is preliminary data.</text>
</comment>
<sequence length="198" mass="23072">MDERVKDMRMRIRGDLGEVVESREVHCEWSIGWIMKMKIGEQFLDVVFVENEVVKECRNRKARVLRLKLILKKLLSMLIGIFRFCSESIKGANFRDLPGVIVGIDNVARRDPTKEKMLLPSGKPMVPDYALTFEQGKSKRPFARLWWDETVPTIVTFPGLHSMAVLHPEQDRVLTIRECARLQGFPDYYRFCGTVKER</sequence>
<keyword evidence="3" id="KW-0808">Transferase</keyword>
<evidence type="ECO:0000256" key="3">
    <source>
        <dbReference type="ARBA" id="ARBA00022679"/>
    </source>
</evidence>
<name>A0ABQ8IIV5_9ROSI</name>
<reference evidence="5 6" key="1">
    <citation type="submission" date="2021-02" db="EMBL/GenBank/DDBJ databases">
        <title>Plant Genome Project.</title>
        <authorList>
            <person name="Zhang R.-G."/>
        </authorList>
    </citation>
    <scope>NUCLEOTIDE SEQUENCE [LARGE SCALE GENOMIC DNA]</scope>
    <source>
        <tissue evidence="5">Leaves</tissue>
    </source>
</reference>
<dbReference type="Gene3D" id="3.90.120.10">
    <property type="entry name" value="DNA Methylase, subunit A, domain 2"/>
    <property type="match status" value="1"/>
</dbReference>
<evidence type="ECO:0000313" key="5">
    <source>
        <dbReference type="EMBL" id="KAH7576430.1"/>
    </source>
</evidence>
<dbReference type="PANTHER" id="PTHR10629:SF34">
    <property type="entry name" value="DNA (CYTOSINE-5)-METHYLTRANSFERASE CMT2"/>
    <property type="match status" value="1"/>
</dbReference>
<dbReference type="PANTHER" id="PTHR10629">
    <property type="entry name" value="CYTOSINE-SPECIFIC METHYLTRANSFERASE"/>
    <property type="match status" value="1"/>
</dbReference>
<keyword evidence="6" id="KW-1185">Reference proteome</keyword>
<dbReference type="InterPro" id="IPR050390">
    <property type="entry name" value="C5-Methyltransferase"/>
</dbReference>
<dbReference type="EMBL" id="JAFEMO010000001">
    <property type="protein sequence ID" value="KAH7576430.1"/>
    <property type="molecule type" value="Genomic_DNA"/>
</dbReference>
<evidence type="ECO:0000256" key="2">
    <source>
        <dbReference type="ARBA" id="ARBA00022603"/>
    </source>
</evidence>
<evidence type="ECO:0000313" key="6">
    <source>
        <dbReference type="Proteomes" id="UP000827721"/>
    </source>
</evidence>
<dbReference type="EC" id="2.1.1.37" evidence="1"/>
<evidence type="ECO:0000256" key="4">
    <source>
        <dbReference type="ARBA" id="ARBA00022691"/>
    </source>
</evidence>
<proteinExistence type="predicted"/>
<dbReference type="InterPro" id="IPR029063">
    <property type="entry name" value="SAM-dependent_MTases_sf"/>
</dbReference>
<keyword evidence="2" id="KW-0489">Methyltransferase</keyword>
<dbReference type="Pfam" id="PF00145">
    <property type="entry name" value="DNA_methylase"/>
    <property type="match status" value="1"/>
</dbReference>
<protein>
    <recommendedName>
        <fullName evidence="1">DNA (cytosine-5-)-methyltransferase</fullName>
        <ecNumber evidence="1">2.1.1.37</ecNumber>
    </recommendedName>
</protein>
<dbReference type="Proteomes" id="UP000827721">
    <property type="component" value="Unassembled WGS sequence"/>
</dbReference>